<evidence type="ECO:0000313" key="3">
    <source>
        <dbReference type="Proteomes" id="UP001283361"/>
    </source>
</evidence>
<reference evidence="2" key="1">
    <citation type="journal article" date="2023" name="G3 (Bethesda)">
        <title>A reference genome for the long-term kleptoplast-retaining sea slug Elysia crispata morphotype clarki.</title>
        <authorList>
            <person name="Eastman K.E."/>
            <person name="Pendleton A.L."/>
            <person name="Shaikh M.A."/>
            <person name="Suttiyut T."/>
            <person name="Ogas R."/>
            <person name="Tomko P."/>
            <person name="Gavelis G."/>
            <person name="Widhalm J.R."/>
            <person name="Wisecaver J.H."/>
        </authorList>
    </citation>
    <scope>NUCLEOTIDE SEQUENCE</scope>
    <source>
        <strain evidence="2">ECLA1</strain>
    </source>
</reference>
<evidence type="ECO:0000313" key="2">
    <source>
        <dbReference type="EMBL" id="KAK3794070.1"/>
    </source>
</evidence>
<dbReference type="AlphaFoldDB" id="A0AAE1E5A3"/>
<gene>
    <name evidence="2" type="ORF">RRG08_065670</name>
</gene>
<accession>A0AAE1E5A3</accession>
<organism evidence="2 3">
    <name type="scientific">Elysia crispata</name>
    <name type="common">lettuce slug</name>
    <dbReference type="NCBI Taxonomy" id="231223"/>
    <lineage>
        <taxon>Eukaryota</taxon>
        <taxon>Metazoa</taxon>
        <taxon>Spiralia</taxon>
        <taxon>Lophotrochozoa</taxon>
        <taxon>Mollusca</taxon>
        <taxon>Gastropoda</taxon>
        <taxon>Heterobranchia</taxon>
        <taxon>Euthyneura</taxon>
        <taxon>Panpulmonata</taxon>
        <taxon>Sacoglossa</taxon>
        <taxon>Placobranchoidea</taxon>
        <taxon>Plakobranchidae</taxon>
        <taxon>Elysia</taxon>
    </lineage>
</organism>
<evidence type="ECO:0000256" key="1">
    <source>
        <dbReference type="SAM" id="MobiDB-lite"/>
    </source>
</evidence>
<sequence>MIAHFITVGYVLSDHSALRTKRLLIVVTLIYKESSPEKVASRADWLLRANRQFKNATTWDEIETKPSADYTTRLIPLKYPTEFWSTHCTAPFHKEKKANSNDNHRHVRQPSQTVSPSVRLGACSNWGDSRDLTQRGNTADTD</sequence>
<comment type="caution">
    <text evidence="2">The sequence shown here is derived from an EMBL/GenBank/DDBJ whole genome shotgun (WGS) entry which is preliminary data.</text>
</comment>
<dbReference type="Proteomes" id="UP001283361">
    <property type="component" value="Unassembled WGS sequence"/>
</dbReference>
<feature type="region of interest" description="Disordered" evidence="1">
    <location>
        <begin position="95"/>
        <end position="142"/>
    </location>
</feature>
<protein>
    <submittedName>
        <fullName evidence="2">Uncharacterized protein</fullName>
    </submittedName>
</protein>
<proteinExistence type="predicted"/>
<keyword evidence="3" id="KW-1185">Reference proteome</keyword>
<name>A0AAE1E5A3_9GAST</name>
<dbReference type="EMBL" id="JAWDGP010001144">
    <property type="protein sequence ID" value="KAK3794070.1"/>
    <property type="molecule type" value="Genomic_DNA"/>
</dbReference>